<feature type="compositionally biased region" description="Acidic residues" evidence="1">
    <location>
        <begin position="532"/>
        <end position="548"/>
    </location>
</feature>
<feature type="compositionally biased region" description="Polar residues" evidence="1">
    <location>
        <begin position="817"/>
        <end position="841"/>
    </location>
</feature>
<feature type="compositionally biased region" description="Polar residues" evidence="1">
    <location>
        <begin position="1036"/>
        <end position="1056"/>
    </location>
</feature>
<feature type="region of interest" description="Disordered" evidence="1">
    <location>
        <begin position="1"/>
        <end position="23"/>
    </location>
</feature>
<feature type="compositionally biased region" description="Polar residues" evidence="1">
    <location>
        <begin position="573"/>
        <end position="591"/>
    </location>
</feature>
<keyword evidence="3" id="KW-1185">Reference proteome</keyword>
<feature type="compositionally biased region" description="Low complexity" evidence="1">
    <location>
        <begin position="912"/>
        <end position="934"/>
    </location>
</feature>
<dbReference type="AlphaFoldDB" id="A0AAN6S8A2"/>
<feature type="compositionally biased region" description="Polar residues" evidence="1">
    <location>
        <begin position="246"/>
        <end position="262"/>
    </location>
</feature>
<feature type="compositionally biased region" description="Acidic residues" evidence="1">
    <location>
        <begin position="683"/>
        <end position="699"/>
    </location>
</feature>
<feature type="compositionally biased region" description="Polar residues" evidence="1">
    <location>
        <begin position="740"/>
        <end position="768"/>
    </location>
</feature>
<reference evidence="3" key="1">
    <citation type="journal article" date="2023" name="Mol. Phylogenet. Evol.">
        <title>Genome-scale phylogeny and comparative genomics of the fungal order Sordariales.</title>
        <authorList>
            <person name="Hensen N."/>
            <person name="Bonometti L."/>
            <person name="Westerberg I."/>
            <person name="Brannstrom I.O."/>
            <person name="Guillou S."/>
            <person name="Cros-Aarteil S."/>
            <person name="Calhoun S."/>
            <person name="Haridas S."/>
            <person name="Kuo A."/>
            <person name="Mondo S."/>
            <person name="Pangilinan J."/>
            <person name="Riley R."/>
            <person name="LaButti K."/>
            <person name="Andreopoulos B."/>
            <person name="Lipzen A."/>
            <person name="Chen C."/>
            <person name="Yan M."/>
            <person name="Daum C."/>
            <person name="Ng V."/>
            <person name="Clum A."/>
            <person name="Steindorff A."/>
            <person name="Ohm R.A."/>
            <person name="Martin F."/>
            <person name="Silar P."/>
            <person name="Natvig D.O."/>
            <person name="Lalanne C."/>
            <person name="Gautier V."/>
            <person name="Ament-Velasquez S.L."/>
            <person name="Kruys A."/>
            <person name="Hutchinson M.I."/>
            <person name="Powell A.J."/>
            <person name="Barry K."/>
            <person name="Miller A.N."/>
            <person name="Grigoriev I.V."/>
            <person name="Debuchy R."/>
            <person name="Gladieux P."/>
            <person name="Hiltunen Thoren M."/>
            <person name="Johannesson H."/>
        </authorList>
    </citation>
    <scope>NUCLEOTIDE SEQUENCE [LARGE SCALE GENOMIC DNA]</scope>
    <source>
        <strain evidence="3">CBS 340.73</strain>
    </source>
</reference>
<feature type="region of interest" description="Disordered" evidence="1">
    <location>
        <begin position="246"/>
        <end position="314"/>
    </location>
</feature>
<feature type="compositionally biased region" description="Pro residues" evidence="1">
    <location>
        <begin position="992"/>
        <end position="1015"/>
    </location>
</feature>
<feature type="compositionally biased region" description="Polar residues" evidence="1">
    <location>
        <begin position="494"/>
        <end position="505"/>
    </location>
</feature>
<accession>A0AAN6S8A2</accession>
<protein>
    <submittedName>
        <fullName evidence="2">Uncharacterized protein</fullName>
    </submittedName>
</protein>
<name>A0AAN6S8A2_9PEZI</name>
<feature type="compositionally biased region" description="Polar residues" evidence="1">
    <location>
        <begin position="92"/>
        <end position="103"/>
    </location>
</feature>
<feature type="compositionally biased region" description="Polar residues" evidence="1">
    <location>
        <begin position="795"/>
        <end position="806"/>
    </location>
</feature>
<organism evidence="2 3">
    <name type="scientific">Diplogelasinospora grovesii</name>
    <dbReference type="NCBI Taxonomy" id="303347"/>
    <lineage>
        <taxon>Eukaryota</taxon>
        <taxon>Fungi</taxon>
        <taxon>Dikarya</taxon>
        <taxon>Ascomycota</taxon>
        <taxon>Pezizomycotina</taxon>
        <taxon>Sordariomycetes</taxon>
        <taxon>Sordariomycetidae</taxon>
        <taxon>Sordariales</taxon>
        <taxon>Diplogelasinosporaceae</taxon>
        <taxon>Diplogelasinospora</taxon>
    </lineage>
</organism>
<feature type="compositionally biased region" description="Polar residues" evidence="1">
    <location>
        <begin position="972"/>
        <end position="991"/>
    </location>
</feature>
<dbReference type="Proteomes" id="UP001303473">
    <property type="component" value="Unassembled WGS sequence"/>
</dbReference>
<evidence type="ECO:0000256" key="1">
    <source>
        <dbReference type="SAM" id="MobiDB-lite"/>
    </source>
</evidence>
<proteinExistence type="predicted"/>
<feature type="compositionally biased region" description="Low complexity" evidence="1">
    <location>
        <begin position="293"/>
        <end position="305"/>
    </location>
</feature>
<evidence type="ECO:0000313" key="2">
    <source>
        <dbReference type="EMBL" id="KAK3943713.1"/>
    </source>
</evidence>
<gene>
    <name evidence="2" type="ORF">QBC46DRAFT_306871</name>
</gene>
<feature type="compositionally biased region" description="Acidic residues" evidence="1">
    <location>
        <begin position="556"/>
        <end position="566"/>
    </location>
</feature>
<evidence type="ECO:0000313" key="3">
    <source>
        <dbReference type="Proteomes" id="UP001303473"/>
    </source>
</evidence>
<comment type="caution">
    <text evidence="2">The sequence shown here is derived from an EMBL/GenBank/DDBJ whole genome shotgun (WGS) entry which is preliminary data.</text>
</comment>
<dbReference type="EMBL" id="MU853764">
    <property type="protein sequence ID" value="KAK3943713.1"/>
    <property type="molecule type" value="Genomic_DNA"/>
</dbReference>
<sequence>MARSGKEHGTFNPSTSFQWYSDNLGGKTRIPRRYVQVPKDQQALLDRPDAWETRGICNVPPEVLQGLREFHSRKPSPTRSSASHTEPEDASHNGTQVTSTQETPIPWTPSPEWHLEPPTPVDGSDGANTPSRRLTRAVSRAAAILPPFPSSPVDDDDMEIEVPGAITDPVPPINKAALRVLPEPTPPSAQIIPCTNPTSAVKPHSAKRRRLVVEVPSRLRNPELVDREHAPASGLSRLAIATPARQSSAALPVSSSQVSQTAKRIPKQPPAVSLPVGGERSPLAKDQAPSAAPTPQNSTSQQQSSLVSDKVPPNGPPSQPFTAFKLAYSDYKGSLRDFVRAVMYLHDLRQRDSLMEFLYDDFVRVFSREYVEYVAALDGNAPALTAFQWYNRYVTEPAYTKKILTKGNINDVLGKYPVEVRAIKGSLLGRGDKDEPLRETQNVPDEVPSTAPDLPQRSTGTTDAEPITIANDGDNDGDALMSDNGEPLERPPASATNNELPSNPIETDDELALPEELSSPSLPMETRPDPIKEEEEAEEEDSDDDLSEDATKEAIEEVEEASEGTPEEALPVESQSPARPSPTLSYRTSAANRAESMMVDNDEQVGSDALEVPESPLKPVQSVAWTARDRSPVRSIRSQLSSPPPAVPTAAKTESQSMPWVRTQSTATSQFIRPDPPQQETIPPDDDEPDSDTFEEEPELPIALPQRASREVSNGTSSIFSRPPPSSPQENAMSAPPGESVQTQSTSWVRTQVTATSPQLTSTNTALQETIVIEDDEPDSDSVEYPELPVVPPQHATSRKASNGTPSGLVRPPLSSRPGSTISPPPRKTTQTQSIDWSVRSQEMMPAISPPPPTKSIKAVHQQPNGKGKAPASINNPVNYPSLAPPPFLPSTAPLPQQSSLAEFIPETTLKPSKASVSVSSRPSDRSSISESPRTPSGTDSRVRKKELKKMEFKDPADRDSRRREFLARGLGTTQQSSTAPMNTSDMTAVSNPPPPPPPPPPPTFLVPSTAPLPLPQQSSLATEFIPETTRRPSIYKSSFSESQRTPKPGSSSTTDSRVKKHRKEKKERKSEDPADRGRRFSEFLARKFGTQHLLEKAPSSSCSS</sequence>
<feature type="compositionally biased region" description="Acidic residues" evidence="1">
    <location>
        <begin position="772"/>
        <end position="784"/>
    </location>
</feature>
<feature type="region of interest" description="Disordered" evidence="1">
    <location>
        <begin position="67"/>
        <end position="134"/>
    </location>
</feature>
<feature type="compositionally biased region" description="Basic and acidic residues" evidence="1">
    <location>
        <begin position="1068"/>
        <end position="1086"/>
    </location>
</feature>
<feature type="compositionally biased region" description="Basic and acidic residues" evidence="1">
    <location>
        <begin position="949"/>
        <end position="967"/>
    </location>
</feature>
<feature type="region of interest" description="Disordered" evidence="1">
    <location>
        <begin position="427"/>
        <end position="1105"/>
    </location>
</feature>
<feature type="compositionally biased region" description="Polar residues" evidence="1">
    <location>
        <begin position="11"/>
        <end position="21"/>
    </location>
</feature>
<feature type="compositionally biased region" description="Low complexity" evidence="1">
    <location>
        <begin position="514"/>
        <end position="523"/>
    </location>
</feature>
<feature type="compositionally biased region" description="Polar residues" evidence="1">
    <location>
        <begin position="652"/>
        <end position="671"/>
    </location>
</feature>